<dbReference type="SUPFAM" id="SSF53335">
    <property type="entry name" value="S-adenosyl-L-methionine-dependent methyltransferases"/>
    <property type="match status" value="1"/>
</dbReference>
<dbReference type="GO" id="GO:0008168">
    <property type="term" value="F:methyltransferase activity"/>
    <property type="evidence" value="ECO:0007669"/>
    <property type="project" value="InterPro"/>
</dbReference>
<reference evidence="3" key="1">
    <citation type="submission" date="2023-08" db="EMBL/GenBank/DDBJ databases">
        <authorList>
            <person name="Chen Y."/>
            <person name="Shah S."/>
            <person name="Dougan E. K."/>
            <person name="Thang M."/>
            <person name="Chan C."/>
        </authorList>
    </citation>
    <scope>NUCLEOTIDE SEQUENCE</scope>
</reference>
<comment type="caution">
    <text evidence="3">The sequence shown here is derived from an EMBL/GenBank/DDBJ whole genome shotgun (WGS) entry which is preliminary data.</text>
</comment>
<evidence type="ECO:0000313" key="4">
    <source>
        <dbReference type="Proteomes" id="UP001178507"/>
    </source>
</evidence>
<dbReference type="Pfam" id="PF01728">
    <property type="entry name" value="FtsJ"/>
    <property type="match status" value="1"/>
</dbReference>
<protein>
    <recommendedName>
        <fullName evidence="2">Ribosomal RNA methyltransferase FtsJ domain-containing protein</fullName>
    </recommendedName>
</protein>
<evidence type="ECO:0000259" key="2">
    <source>
        <dbReference type="Pfam" id="PF01728"/>
    </source>
</evidence>
<dbReference type="Gene3D" id="3.40.50.150">
    <property type="entry name" value="Vaccinia Virus protein VP39"/>
    <property type="match status" value="1"/>
</dbReference>
<keyword evidence="4" id="KW-1185">Reference proteome</keyword>
<feature type="domain" description="Ribosomal RNA methyltransferase FtsJ" evidence="2">
    <location>
        <begin position="387"/>
        <end position="539"/>
    </location>
</feature>
<accession>A0AA36J8M0</accession>
<gene>
    <name evidence="3" type="ORF">EVOR1521_LOCUS24381</name>
</gene>
<name>A0AA36J8M0_9DINO</name>
<dbReference type="EMBL" id="CAUJNA010003404">
    <property type="protein sequence ID" value="CAJ1401186.1"/>
    <property type="molecule type" value="Genomic_DNA"/>
</dbReference>
<organism evidence="3 4">
    <name type="scientific">Effrenium voratum</name>
    <dbReference type="NCBI Taxonomy" id="2562239"/>
    <lineage>
        <taxon>Eukaryota</taxon>
        <taxon>Sar</taxon>
        <taxon>Alveolata</taxon>
        <taxon>Dinophyceae</taxon>
        <taxon>Suessiales</taxon>
        <taxon>Symbiodiniaceae</taxon>
        <taxon>Effrenium</taxon>
    </lineage>
</organism>
<dbReference type="InterPro" id="IPR002877">
    <property type="entry name" value="RNA_MeTrfase_FtsJ_dom"/>
</dbReference>
<dbReference type="AlphaFoldDB" id="A0AA36J8M0"/>
<dbReference type="Proteomes" id="UP001178507">
    <property type="component" value="Unassembled WGS sequence"/>
</dbReference>
<evidence type="ECO:0000256" key="1">
    <source>
        <dbReference type="SAM" id="MobiDB-lite"/>
    </source>
</evidence>
<dbReference type="GO" id="GO:0032259">
    <property type="term" value="P:methylation"/>
    <property type="evidence" value="ECO:0007669"/>
    <property type="project" value="InterPro"/>
</dbReference>
<evidence type="ECO:0000313" key="3">
    <source>
        <dbReference type="EMBL" id="CAJ1401186.1"/>
    </source>
</evidence>
<dbReference type="InterPro" id="IPR029063">
    <property type="entry name" value="SAM-dependent_MTases_sf"/>
</dbReference>
<feature type="region of interest" description="Disordered" evidence="1">
    <location>
        <begin position="159"/>
        <end position="191"/>
    </location>
</feature>
<proteinExistence type="predicted"/>
<sequence length="612" mass="69111">MGSEVFRERLADALAAGDFELHCRIYHHRSFGRLHFFDTLAVDPISRESFIVELLCRAAESETVTEVVGGQLSDLRLGDVVVVYDAAVDLRSPLPPCTLTLQVHRLKLTETWRGLFQKGEDRTGPGGNWKHAFHRPAFHDAIDESYFEELDRRALERQREKRKAKAKGEKQAESEEEASDSPADKAPWTRTREPRAMLQCHMPLAQRLAEYLGGRVLSACSRDRLVLVDAPNAEPSEHFGAVLGEAATSRAAHAPRVPSHLHSIIQRIFFVDAGRKAPSVAEACAQYLAAVFGPVDHAGVGDLWDFLCRQRHIQCFPRELESSLSAAVRASRWAAPGAEAKESPAALALPKGRCDSMVYADGLLWWSTDVPRIIVPEKDQRSVPSGAYWKLLEILDRYRPHSMTRQRLMDLFQGRGCAVDFGASPGGWSFCLATALQIRRVIACDPAAYMHPLVRRLAPEDERDQFLEAFTPEERKDDAKHSRLLAERKEEAETEPKGQISHWRMRAEDALVKMKQRLDAQLPPLALVVCDMNEELEGACQLLYQVFEQKLYEAPCLAVVTFKNTCKSKQEFRRRKSAMLLRLQEEKVLTQVQEIHLFANTRMETTIVGQML</sequence>